<evidence type="ECO:0000313" key="3">
    <source>
        <dbReference type="EMBL" id="SPO06788.1"/>
    </source>
</evidence>
<feature type="region of interest" description="Disordered" evidence="1">
    <location>
        <begin position="317"/>
        <end position="382"/>
    </location>
</feature>
<reference evidence="3" key="1">
    <citation type="submission" date="2018-03" db="EMBL/GenBank/DDBJ databases">
        <authorList>
            <person name="Guldener U."/>
        </authorList>
    </citation>
    <scope>NUCLEOTIDE SEQUENCE</scope>
</reference>
<sequence length="382" mass="41803">MSPAGPPHQRQSSTLLMQFWRRTPQESGDEGPDLSEEENEDQDEEDDDESGDDSDDDDDDKDDDEEQEQDSDVADTIPRSTPLEGGQALLPTSINQPQSTALAASPTTSGGYFEPNHNSVNQDAYTSHTASSYIFVFLQHNDDVTTRAQPHIFHHNQQHTSHFIIVNSPSFIDIALVLVPLPPSLTSLFPSATGGATEQADTQDPSAGAIAGGLNGGQVAGATVGAAASIALIATGVFFFKKRRRPSSRPSLASTARADIQAVPPPVAQTRGDARDTLSPSAYRFDFNAPRLPRDQWPTSMEILDYKIRTAYVANRPLQRPEGAQENYEGPEGGQEYNEQPHGGQQYYERSDGGQQYYERPEGGQEYYDTTIYMDRGYGRNG</sequence>
<keyword evidence="2" id="KW-1133">Transmembrane helix</keyword>
<keyword evidence="2" id="KW-0812">Transmembrane</keyword>
<feature type="transmembrane region" description="Helical" evidence="2">
    <location>
        <begin position="219"/>
        <end position="240"/>
    </location>
</feature>
<accession>A0AAE8N7V0</accession>
<evidence type="ECO:0000256" key="2">
    <source>
        <dbReference type="SAM" id="Phobius"/>
    </source>
</evidence>
<feature type="region of interest" description="Disordered" evidence="1">
    <location>
        <begin position="1"/>
        <end position="91"/>
    </location>
</feature>
<comment type="caution">
    <text evidence="3">The sequence shown here is derived from an EMBL/GenBank/DDBJ whole genome shotgun (WGS) entry which is preliminary data.</text>
</comment>
<evidence type="ECO:0000313" key="4">
    <source>
        <dbReference type="Proteomes" id="UP001187682"/>
    </source>
</evidence>
<dbReference type="AlphaFoldDB" id="A0AAE8N7V0"/>
<protein>
    <submittedName>
        <fullName evidence="3">Uncharacterized protein</fullName>
    </submittedName>
</protein>
<feature type="region of interest" description="Disordered" evidence="1">
    <location>
        <begin position="97"/>
        <end position="116"/>
    </location>
</feature>
<dbReference type="Proteomes" id="UP001187682">
    <property type="component" value="Unassembled WGS sequence"/>
</dbReference>
<feature type="region of interest" description="Disordered" evidence="1">
    <location>
        <begin position="248"/>
        <end position="281"/>
    </location>
</feature>
<dbReference type="EMBL" id="ONZQ02000017">
    <property type="protein sequence ID" value="SPO06788.1"/>
    <property type="molecule type" value="Genomic_DNA"/>
</dbReference>
<keyword evidence="4" id="KW-1185">Reference proteome</keyword>
<keyword evidence="2" id="KW-0472">Membrane</keyword>
<feature type="compositionally biased region" description="Acidic residues" evidence="1">
    <location>
        <begin position="27"/>
        <end position="73"/>
    </location>
</feature>
<gene>
    <name evidence="3" type="ORF">DNG_09482</name>
</gene>
<evidence type="ECO:0000256" key="1">
    <source>
        <dbReference type="SAM" id="MobiDB-lite"/>
    </source>
</evidence>
<name>A0AAE8N7V0_9PEZI</name>
<proteinExistence type="predicted"/>
<organism evidence="3 4">
    <name type="scientific">Cephalotrichum gorgonifer</name>
    <dbReference type="NCBI Taxonomy" id="2041049"/>
    <lineage>
        <taxon>Eukaryota</taxon>
        <taxon>Fungi</taxon>
        <taxon>Dikarya</taxon>
        <taxon>Ascomycota</taxon>
        <taxon>Pezizomycotina</taxon>
        <taxon>Sordariomycetes</taxon>
        <taxon>Hypocreomycetidae</taxon>
        <taxon>Microascales</taxon>
        <taxon>Microascaceae</taxon>
        <taxon>Cephalotrichum</taxon>
    </lineage>
</organism>